<keyword evidence="14" id="KW-0349">Heme</keyword>
<keyword evidence="11 14" id="KW-1015">Disulfide bond</keyword>
<sequence>MRLPRGAIFACLAALPLAFAQQESSSAAASALSALPECAANCFVSAVERSTCELTDQKCMCTNAALQQDIEGCVMRACTIPQALSTKNATLTACGAPIRDHSPQFIVLNEVMAIITGIFIIQRFGTKLYWKLPLGLDDLFIALTMCVAIPSIVINSRGLAPNGMGRDIWTVTPDQITQFGMFFYTMAIMYFSLQTFLKLSMLFFYLRIFPTQNVRRLLWGTVAFTVVFGLVFIFVAIFQCRPINYFWLKWDGQHEGKCADINAVTWSNAAINIALDVWIIGIPLSQLKSLNLDWRKKIGVGMMFSVGIFVTIMSILRLHATVQASVKTSNATWEYLAVSKWSTIEGNVGIICACMPSLRILLVRLFPKILGTSQRYYNYGSKSNKQTPGNTHNRSVPLGTNATSQADRSQRRVDPVGIECHRTYEVEYGDNDETYLVHMKDMDHKSASVSYMLQSFILSKRRLLLTSRKSKLGDRRFEASKPWEQEKVEVTPWRPIFNHIRYQALGATRIHH</sequence>
<feature type="transmembrane region" description="Helical" evidence="16">
    <location>
        <begin position="299"/>
        <end position="320"/>
    </location>
</feature>
<feature type="compositionally biased region" description="Polar residues" evidence="15">
    <location>
        <begin position="381"/>
        <end position="407"/>
    </location>
</feature>
<reference evidence="19" key="1">
    <citation type="journal article" date="2012" name="Mol. Plant Microbe Interact.">
        <title>A highly conserved effector in Fusarium oxysporum is required for full virulence on Arabidopsis.</title>
        <authorList>
            <person name="Thatcher L.F."/>
            <person name="Gardiner D.M."/>
            <person name="Kazan K."/>
            <person name="Manners J."/>
        </authorList>
    </citation>
    <scope>NUCLEOTIDE SEQUENCE [LARGE SCALE GENOMIC DNA]</scope>
    <source>
        <strain evidence="19">Fo5176</strain>
    </source>
</reference>
<feature type="transmembrane region" description="Helical" evidence="16">
    <location>
        <begin position="181"/>
        <end position="205"/>
    </location>
</feature>
<feature type="signal peptide" evidence="17">
    <location>
        <begin position="1"/>
        <end position="20"/>
    </location>
</feature>
<dbReference type="AlphaFoldDB" id="F9FHB7"/>
<evidence type="ECO:0000256" key="2">
    <source>
        <dbReference type="ARBA" id="ARBA00004589"/>
    </source>
</evidence>
<evidence type="ECO:0000256" key="16">
    <source>
        <dbReference type="SAM" id="Phobius"/>
    </source>
</evidence>
<feature type="disulfide bond" evidence="14">
    <location>
        <begin position="52"/>
        <end position="59"/>
    </location>
</feature>
<evidence type="ECO:0000256" key="3">
    <source>
        <dbReference type="ARBA" id="ARBA00004613"/>
    </source>
</evidence>
<accession>F9FHB7</accession>
<feature type="transmembrane region" description="Helical" evidence="16">
    <location>
        <begin position="134"/>
        <end position="154"/>
    </location>
</feature>
<dbReference type="STRING" id="660025.F9FHB7"/>
<organism evidence="19">
    <name type="scientific">Fusarium oxysporum (strain Fo5176)</name>
    <name type="common">Fusarium vascular wilt</name>
    <dbReference type="NCBI Taxonomy" id="660025"/>
    <lineage>
        <taxon>Eukaryota</taxon>
        <taxon>Fungi</taxon>
        <taxon>Dikarya</taxon>
        <taxon>Ascomycota</taxon>
        <taxon>Pezizomycotina</taxon>
        <taxon>Sordariomycetes</taxon>
        <taxon>Hypocreomycetidae</taxon>
        <taxon>Hypocreales</taxon>
        <taxon>Nectriaceae</taxon>
        <taxon>Fusarium</taxon>
        <taxon>Fusarium oxysporum species complex</taxon>
    </lineage>
</organism>
<dbReference type="OrthoDB" id="2496787at2759"/>
<evidence type="ECO:0000256" key="10">
    <source>
        <dbReference type="ARBA" id="ARBA00023136"/>
    </source>
</evidence>
<comment type="subcellular location">
    <subcellularLocation>
        <location evidence="2">Membrane</location>
        <topology evidence="2">Lipid-anchor</topology>
        <topology evidence="2">GPI-anchor</topology>
    </subcellularLocation>
    <subcellularLocation>
        <location evidence="1">Membrane</location>
        <topology evidence="1">Multi-pass membrane protein</topology>
    </subcellularLocation>
    <subcellularLocation>
        <location evidence="3">Secreted</location>
    </subcellularLocation>
</comment>
<comment type="similarity">
    <text evidence="4">Belongs to the RBT5 family.</text>
</comment>
<proteinExistence type="inferred from homology"/>
<evidence type="ECO:0000256" key="4">
    <source>
        <dbReference type="ARBA" id="ARBA00010031"/>
    </source>
</evidence>
<dbReference type="PANTHER" id="PTHR33048:SF143">
    <property type="entry name" value="EXTRACELLULAR MEMBRANE PROTEIN CFEM DOMAIN-CONTAINING PROTEIN-RELATED"/>
    <property type="match status" value="1"/>
</dbReference>
<dbReference type="InterPro" id="IPR049326">
    <property type="entry name" value="Rhodopsin_dom_fungi"/>
</dbReference>
<keyword evidence="12" id="KW-0449">Lipoprotein</keyword>
<evidence type="ECO:0000256" key="12">
    <source>
        <dbReference type="ARBA" id="ARBA00023288"/>
    </source>
</evidence>
<keyword evidence="14" id="KW-0408">Iron</keyword>
<keyword evidence="6" id="KW-0336">GPI-anchor</keyword>
<evidence type="ECO:0000256" key="15">
    <source>
        <dbReference type="SAM" id="MobiDB-lite"/>
    </source>
</evidence>
<feature type="transmembrane region" description="Helical" evidence="16">
    <location>
        <begin position="348"/>
        <end position="366"/>
    </location>
</feature>
<dbReference type="Pfam" id="PF20684">
    <property type="entry name" value="Fung_rhodopsin"/>
    <property type="match status" value="1"/>
</dbReference>
<evidence type="ECO:0000256" key="1">
    <source>
        <dbReference type="ARBA" id="ARBA00004141"/>
    </source>
</evidence>
<evidence type="ECO:0000256" key="17">
    <source>
        <dbReference type="SAM" id="SignalP"/>
    </source>
</evidence>
<dbReference type="PaxDb" id="5507-FOXG_04048P0"/>
<dbReference type="GO" id="GO:0005576">
    <property type="term" value="C:extracellular region"/>
    <property type="evidence" value="ECO:0007669"/>
    <property type="project" value="UniProtKB-SubCell"/>
</dbReference>
<dbReference type="PANTHER" id="PTHR33048">
    <property type="entry name" value="PTH11-LIKE INTEGRAL MEMBRANE PROTEIN (AFU_ORTHOLOGUE AFUA_5G11245)"/>
    <property type="match status" value="1"/>
</dbReference>
<feature type="binding site" description="axial binding residue" evidence="14">
    <location>
        <position position="56"/>
    </location>
    <ligand>
        <name>heme</name>
        <dbReference type="ChEBI" id="CHEBI:30413"/>
    </ligand>
    <ligandPart>
        <name>Fe</name>
        <dbReference type="ChEBI" id="CHEBI:18248"/>
    </ligandPart>
</feature>
<keyword evidence="8 17" id="KW-0732">Signal</keyword>
<evidence type="ECO:0000256" key="7">
    <source>
        <dbReference type="ARBA" id="ARBA00022692"/>
    </source>
</evidence>
<comment type="similarity">
    <text evidence="13">Belongs to the SAT4 family.</text>
</comment>
<dbReference type="EMBL" id="AFQF01001823">
    <property type="protein sequence ID" value="EGU83687.1"/>
    <property type="molecule type" value="Genomic_DNA"/>
</dbReference>
<keyword evidence="5" id="KW-0964">Secreted</keyword>
<feature type="disulfide bond" evidence="14">
    <location>
        <begin position="61"/>
        <end position="94"/>
    </location>
</feature>
<comment type="caution">
    <text evidence="19">The sequence shown here is derived from an EMBL/GenBank/DDBJ whole genome shotgun (WGS) entry which is preliminary data.</text>
</comment>
<evidence type="ECO:0000256" key="11">
    <source>
        <dbReference type="ARBA" id="ARBA00023157"/>
    </source>
</evidence>
<feature type="transmembrane region" description="Helical" evidence="16">
    <location>
        <begin position="217"/>
        <end position="238"/>
    </location>
</feature>
<dbReference type="PROSITE" id="PS52012">
    <property type="entry name" value="CFEM"/>
    <property type="match status" value="1"/>
</dbReference>
<evidence type="ECO:0000256" key="14">
    <source>
        <dbReference type="PROSITE-ProRule" id="PRU01356"/>
    </source>
</evidence>
<protein>
    <recommendedName>
        <fullName evidence="18">CFEM domain-containing protein</fullName>
    </recommendedName>
</protein>
<feature type="region of interest" description="Disordered" evidence="15">
    <location>
        <begin position="381"/>
        <end position="412"/>
    </location>
</feature>
<dbReference type="SMART" id="SM00747">
    <property type="entry name" value="CFEM"/>
    <property type="match status" value="1"/>
</dbReference>
<evidence type="ECO:0000259" key="18">
    <source>
        <dbReference type="PROSITE" id="PS52012"/>
    </source>
</evidence>
<feature type="disulfide bond" evidence="14">
    <location>
        <begin position="42"/>
        <end position="73"/>
    </location>
</feature>
<keyword evidence="10 16" id="KW-0472">Membrane</keyword>
<dbReference type="InterPro" id="IPR052337">
    <property type="entry name" value="SAT4-like"/>
</dbReference>
<keyword evidence="7 16" id="KW-0812">Transmembrane</keyword>
<dbReference type="InterPro" id="IPR008427">
    <property type="entry name" value="Extracellular_membr_CFEM_dom"/>
</dbReference>
<evidence type="ECO:0000256" key="8">
    <source>
        <dbReference type="ARBA" id="ARBA00022729"/>
    </source>
</evidence>
<dbReference type="Pfam" id="PF05730">
    <property type="entry name" value="CFEM"/>
    <property type="match status" value="1"/>
</dbReference>
<feature type="transmembrane region" description="Helical" evidence="16">
    <location>
        <begin position="105"/>
        <end position="122"/>
    </location>
</feature>
<feature type="transmembrane region" description="Helical" evidence="16">
    <location>
        <begin position="269"/>
        <end position="287"/>
    </location>
</feature>
<keyword evidence="9 16" id="KW-1133">Transmembrane helix</keyword>
<feature type="chain" id="PRO_5003383323" description="CFEM domain-containing protein" evidence="17">
    <location>
        <begin position="21"/>
        <end position="512"/>
    </location>
</feature>
<evidence type="ECO:0000256" key="13">
    <source>
        <dbReference type="ARBA" id="ARBA00038359"/>
    </source>
</evidence>
<feature type="disulfide bond" evidence="14">
    <location>
        <begin position="38"/>
        <end position="78"/>
    </location>
</feature>
<dbReference type="GO" id="GO:0098552">
    <property type="term" value="C:side of membrane"/>
    <property type="evidence" value="ECO:0007669"/>
    <property type="project" value="UniProtKB-KW"/>
</dbReference>
<evidence type="ECO:0000256" key="9">
    <source>
        <dbReference type="ARBA" id="ARBA00022989"/>
    </source>
</evidence>
<evidence type="ECO:0000256" key="6">
    <source>
        <dbReference type="ARBA" id="ARBA00022622"/>
    </source>
</evidence>
<name>F9FHB7_FUSOF</name>
<keyword evidence="14" id="KW-0479">Metal-binding</keyword>
<gene>
    <name evidence="19" type="ORF">FOXB_05796</name>
</gene>
<keyword evidence="6" id="KW-0325">Glycoprotein</keyword>
<evidence type="ECO:0000313" key="19">
    <source>
        <dbReference type="EMBL" id="EGU83687.1"/>
    </source>
</evidence>
<dbReference type="GO" id="GO:0046872">
    <property type="term" value="F:metal ion binding"/>
    <property type="evidence" value="ECO:0007669"/>
    <property type="project" value="UniProtKB-UniRule"/>
</dbReference>
<evidence type="ECO:0000256" key="5">
    <source>
        <dbReference type="ARBA" id="ARBA00022525"/>
    </source>
</evidence>
<feature type="domain" description="CFEM" evidence="18">
    <location>
        <begin position="10"/>
        <end position="122"/>
    </location>
</feature>